<name>A0A9P7KAA7_9AGAR</name>
<proteinExistence type="predicted"/>
<protein>
    <submittedName>
        <fullName evidence="1">Uncharacterized protein</fullName>
    </submittedName>
</protein>
<dbReference type="AlphaFoldDB" id="A0A9P7KAA7"/>
<organism evidence="1 2">
    <name type="scientific">Sphagnurus paluster</name>
    <dbReference type="NCBI Taxonomy" id="117069"/>
    <lineage>
        <taxon>Eukaryota</taxon>
        <taxon>Fungi</taxon>
        <taxon>Dikarya</taxon>
        <taxon>Basidiomycota</taxon>
        <taxon>Agaricomycotina</taxon>
        <taxon>Agaricomycetes</taxon>
        <taxon>Agaricomycetidae</taxon>
        <taxon>Agaricales</taxon>
        <taxon>Tricholomatineae</taxon>
        <taxon>Lyophyllaceae</taxon>
        <taxon>Sphagnurus</taxon>
    </lineage>
</organism>
<evidence type="ECO:0000313" key="2">
    <source>
        <dbReference type="Proteomes" id="UP000717328"/>
    </source>
</evidence>
<gene>
    <name evidence="1" type="ORF">H0H81_010248</name>
</gene>
<evidence type="ECO:0000313" key="1">
    <source>
        <dbReference type="EMBL" id="KAG5643153.1"/>
    </source>
</evidence>
<accession>A0A9P7KAA7</accession>
<comment type="caution">
    <text evidence="1">The sequence shown here is derived from an EMBL/GenBank/DDBJ whole genome shotgun (WGS) entry which is preliminary data.</text>
</comment>
<sequence>MAEYNAIQQGLWTGVVKVLQNPILQKVIGTVIDSTLLQRGIKPPVENPNPKAPSPFIGQHGIFSSIGSLL</sequence>
<dbReference type="EMBL" id="JABCKI010003176">
    <property type="protein sequence ID" value="KAG5643153.1"/>
    <property type="molecule type" value="Genomic_DNA"/>
</dbReference>
<keyword evidence="2" id="KW-1185">Reference proteome</keyword>
<reference evidence="1" key="2">
    <citation type="submission" date="2021-10" db="EMBL/GenBank/DDBJ databases">
        <title>Phylogenomics reveals ancestral predisposition of the termite-cultivated fungus Termitomyces towards a domesticated lifestyle.</title>
        <authorList>
            <person name="Auxier B."/>
            <person name="Grum-Grzhimaylo A."/>
            <person name="Cardenas M.E."/>
            <person name="Lodge J.D."/>
            <person name="Laessoe T."/>
            <person name="Pedersen O."/>
            <person name="Smith M.E."/>
            <person name="Kuyper T.W."/>
            <person name="Franco-Molano E.A."/>
            <person name="Baroni T.J."/>
            <person name="Aanen D.K."/>
        </authorList>
    </citation>
    <scope>NUCLEOTIDE SEQUENCE</scope>
    <source>
        <strain evidence="1">D49</strain>
    </source>
</reference>
<feature type="non-terminal residue" evidence="1">
    <location>
        <position position="70"/>
    </location>
</feature>
<reference evidence="1" key="1">
    <citation type="submission" date="2021-02" db="EMBL/GenBank/DDBJ databases">
        <authorList>
            <person name="Nieuwenhuis M."/>
            <person name="Van De Peppel L.J.J."/>
        </authorList>
    </citation>
    <scope>NUCLEOTIDE SEQUENCE</scope>
    <source>
        <strain evidence="1">D49</strain>
    </source>
</reference>
<dbReference type="Proteomes" id="UP000717328">
    <property type="component" value="Unassembled WGS sequence"/>
</dbReference>